<feature type="region of interest" description="Disordered" evidence="1">
    <location>
        <begin position="306"/>
        <end position="328"/>
    </location>
</feature>
<evidence type="ECO:0000256" key="1">
    <source>
        <dbReference type="SAM" id="MobiDB-lite"/>
    </source>
</evidence>
<accession>A0A518C0V0</accession>
<dbReference type="RefSeq" id="WP_145447006.1">
    <property type="nucleotide sequence ID" value="NZ_CP036280.1"/>
</dbReference>
<reference evidence="3 4" key="1">
    <citation type="submission" date="2019-02" db="EMBL/GenBank/DDBJ databases">
        <title>Deep-cultivation of Planctomycetes and their phenomic and genomic characterization uncovers novel biology.</title>
        <authorList>
            <person name="Wiegand S."/>
            <person name="Jogler M."/>
            <person name="Boedeker C."/>
            <person name="Pinto D."/>
            <person name="Vollmers J."/>
            <person name="Rivas-Marin E."/>
            <person name="Kohn T."/>
            <person name="Peeters S.H."/>
            <person name="Heuer A."/>
            <person name="Rast P."/>
            <person name="Oberbeckmann S."/>
            <person name="Bunk B."/>
            <person name="Jeske O."/>
            <person name="Meyerdierks A."/>
            <person name="Storesund J.E."/>
            <person name="Kallscheuer N."/>
            <person name="Luecker S."/>
            <person name="Lage O.M."/>
            <person name="Pohl T."/>
            <person name="Merkel B.J."/>
            <person name="Hornburger P."/>
            <person name="Mueller R.-W."/>
            <person name="Bruemmer F."/>
            <person name="Labrenz M."/>
            <person name="Spormann A.M."/>
            <person name="Op den Camp H."/>
            <person name="Overmann J."/>
            <person name="Amann R."/>
            <person name="Jetten M.S.M."/>
            <person name="Mascher T."/>
            <person name="Medema M.H."/>
            <person name="Devos D.P."/>
            <person name="Kaster A.-K."/>
            <person name="Ovreas L."/>
            <person name="Rohde M."/>
            <person name="Galperin M.Y."/>
            <person name="Jogler C."/>
        </authorList>
    </citation>
    <scope>NUCLEOTIDE SEQUENCE [LARGE SCALE GENOMIC DNA]</scope>
    <source>
        <strain evidence="3 4">Pan265</strain>
    </source>
</reference>
<evidence type="ECO:0000256" key="2">
    <source>
        <dbReference type="SAM" id="Phobius"/>
    </source>
</evidence>
<dbReference type="KEGG" id="mcad:Pan265_27290"/>
<name>A0A518C0V0_9BACT</name>
<dbReference type="AlphaFoldDB" id="A0A518C0V0"/>
<feature type="region of interest" description="Disordered" evidence="1">
    <location>
        <begin position="138"/>
        <end position="159"/>
    </location>
</feature>
<evidence type="ECO:0000313" key="4">
    <source>
        <dbReference type="Proteomes" id="UP000320386"/>
    </source>
</evidence>
<keyword evidence="2" id="KW-1133">Transmembrane helix</keyword>
<keyword evidence="2" id="KW-0472">Membrane</keyword>
<keyword evidence="2" id="KW-0812">Transmembrane</keyword>
<dbReference type="OrthoDB" id="196129at2"/>
<dbReference type="EMBL" id="CP036280">
    <property type="protein sequence ID" value="QDU72853.1"/>
    <property type="molecule type" value="Genomic_DNA"/>
</dbReference>
<proteinExistence type="predicted"/>
<evidence type="ECO:0008006" key="5">
    <source>
        <dbReference type="Google" id="ProtNLM"/>
    </source>
</evidence>
<sequence>MKPILRWTLIVLGVLVILASITIYLVIINLNDIVRRGVEIGGTYALGVETTLQEVDLRPLRGSIALKGLRVANPEGFSDDHFMLLQNISINADINTLTTNDILIYDLTIDGLDVNLEIRDDQNNYDVILANLKKLKGDQTAEDQSEPAPPAPEESPKRTLAANTITIQNLEADADVKLGGSQQRTVHVKVPPIELKDFRTDEGKGPVVSQLSGVITRVVLTAIAKQGHELLPAAALGTLEEGLGALGDVSVFTIKGVGTVGKGVLNLGKDAVEGAGKVGKDAVEGVGNMGKGAVKGVGDVGKGIGNLITGKKKEKPEQEQNDDTPNEE</sequence>
<dbReference type="Proteomes" id="UP000320386">
    <property type="component" value="Chromosome"/>
</dbReference>
<gene>
    <name evidence="3" type="ORF">Pan265_27290</name>
</gene>
<keyword evidence="4" id="KW-1185">Reference proteome</keyword>
<organism evidence="3 4">
    <name type="scientific">Mucisphaera calidilacus</name>
    <dbReference type="NCBI Taxonomy" id="2527982"/>
    <lineage>
        <taxon>Bacteria</taxon>
        <taxon>Pseudomonadati</taxon>
        <taxon>Planctomycetota</taxon>
        <taxon>Phycisphaerae</taxon>
        <taxon>Phycisphaerales</taxon>
        <taxon>Phycisphaeraceae</taxon>
        <taxon>Mucisphaera</taxon>
    </lineage>
</organism>
<feature type="transmembrane region" description="Helical" evidence="2">
    <location>
        <begin position="7"/>
        <end position="27"/>
    </location>
</feature>
<feature type="compositionally biased region" description="Acidic residues" evidence="1">
    <location>
        <begin position="319"/>
        <end position="328"/>
    </location>
</feature>
<evidence type="ECO:0000313" key="3">
    <source>
        <dbReference type="EMBL" id="QDU72853.1"/>
    </source>
</evidence>
<protein>
    <recommendedName>
        <fullName evidence="5">AsmA domain-containing protein</fullName>
    </recommendedName>
</protein>